<protein>
    <recommendedName>
        <fullName evidence="3">cysteine-S-conjugate beta-lyase</fullName>
        <ecNumber evidence="3">4.4.1.13</ecNumber>
    </recommendedName>
    <alternativeName>
        <fullName evidence="8">Cysteine-S-conjugate beta-lyase</fullName>
    </alternativeName>
</protein>
<organism evidence="11">
    <name type="scientific">Sesamum radiatum</name>
    <name type="common">Black benniseed</name>
    <dbReference type="NCBI Taxonomy" id="300843"/>
    <lineage>
        <taxon>Eukaryota</taxon>
        <taxon>Viridiplantae</taxon>
        <taxon>Streptophyta</taxon>
        <taxon>Embryophyta</taxon>
        <taxon>Tracheophyta</taxon>
        <taxon>Spermatophyta</taxon>
        <taxon>Magnoliopsida</taxon>
        <taxon>eudicotyledons</taxon>
        <taxon>Gunneridae</taxon>
        <taxon>Pentapetalae</taxon>
        <taxon>asterids</taxon>
        <taxon>lamiids</taxon>
        <taxon>Lamiales</taxon>
        <taxon>Pedaliaceae</taxon>
        <taxon>Sesamum</taxon>
    </lineage>
</organism>
<evidence type="ECO:0000256" key="1">
    <source>
        <dbReference type="ARBA" id="ARBA00001933"/>
    </source>
</evidence>
<dbReference type="InterPro" id="IPR006238">
    <property type="entry name" value="Cys_b_lyase_euk"/>
</dbReference>
<keyword evidence="4" id="KW-0028">Amino-acid biosynthesis</keyword>
<evidence type="ECO:0000256" key="9">
    <source>
        <dbReference type="PIRSR" id="PIRSR001434-2"/>
    </source>
</evidence>
<evidence type="ECO:0000256" key="2">
    <source>
        <dbReference type="ARBA" id="ARBA00009077"/>
    </source>
</evidence>
<dbReference type="PIRSF" id="PIRSF001434">
    <property type="entry name" value="CGS"/>
    <property type="match status" value="1"/>
</dbReference>
<name>A0AAW2NUI9_SESRA</name>
<evidence type="ECO:0000256" key="10">
    <source>
        <dbReference type="RuleBase" id="RU362118"/>
    </source>
</evidence>
<evidence type="ECO:0000256" key="4">
    <source>
        <dbReference type="ARBA" id="ARBA00022605"/>
    </source>
</evidence>
<dbReference type="InterPro" id="IPR015421">
    <property type="entry name" value="PyrdxlP-dep_Trfase_major"/>
</dbReference>
<dbReference type="Gene3D" id="3.40.640.10">
    <property type="entry name" value="Type I PLP-dependent aspartate aminotransferase-like (Major domain)"/>
    <property type="match status" value="1"/>
</dbReference>
<evidence type="ECO:0000256" key="5">
    <source>
        <dbReference type="ARBA" id="ARBA00022898"/>
    </source>
</evidence>
<dbReference type="GO" id="GO:0019346">
    <property type="term" value="P:transsulfuration"/>
    <property type="evidence" value="ECO:0007669"/>
    <property type="project" value="InterPro"/>
</dbReference>
<dbReference type="Pfam" id="PF01053">
    <property type="entry name" value="Cys_Met_Meta_PP"/>
    <property type="match status" value="1"/>
</dbReference>
<dbReference type="PANTHER" id="PTHR11808:SF50">
    <property type="entry name" value="CYSTATHIONINE BETA-LYASE"/>
    <property type="match status" value="1"/>
</dbReference>
<reference evidence="11" key="1">
    <citation type="submission" date="2020-06" db="EMBL/GenBank/DDBJ databases">
        <authorList>
            <person name="Li T."/>
            <person name="Hu X."/>
            <person name="Zhang T."/>
            <person name="Song X."/>
            <person name="Zhang H."/>
            <person name="Dai N."/>
            <person name="Sheng W."/>
            <person name="Hou X."/>
            <person name="Wei L."/>
        </authorList>
    </citation>
    <scope>NUCLEOTIDE SEQUENCE</scope>
    <source>
        <strain evidence="11">G02</strain>
        <tissue evidence="11">Leaf</tissue>
    </source>
</reference>
<dbReference type="AlphaFoldDB" id="A0AAW2NUI9"/>
<evidence type="ECO:0000256" key="7">
    <source>
        <dbReference type="ARBA" id="ARBA00023239"/>
    </source>
</evidence>
<dbReference type="InterPro" id="IPR000277">
    <property type="entry name" value="Cys/Met-Metab_PyrdxlP-dep_enz"/>
</dbReference>
<comment type="caution">
    <text evidence="11">The sequence shown here is derived from an EMBL/GenBank/DDBJ whole genome shotgun (WGS) entry which is preliminary data.</text>
</comment>
<dbReference type="GO" id="GO:0047804">
    <property type="term" value="F:cysteine-S-conjugate beta-lyase activity"/>
    <property type="evidence" value="ECO:0007669"/>
    <property type="project" value="UniProtKB-EC"/>
</dbReference>
<dbReference type="EMBL" id="JACGWJ010000019">
    <property type="protein sequence ID" value="KAL0346176.1"/>
    <property type="molecule type" value="Genomic_DNA"/>
</dbReference>
<evidence type="ECO:0000313" key="11">
    <source>
        <dbReference type="EMBL" id="KAL0346176.1"/>
    </source>
</evidence>
<comment type="cofactor">
    <cofactor evidence="1 10">
        <name>pyridoxal 5'-phosphate</name>
        <dbReference type="ChEBI" id="CHEBI:597326"/>
    </cofactor>
</comment>
<dbReference type="GO" id="GO:0005737">
    <property type="term" value="C:cytoplasm"/>
    <property type="evidence" value="ECO:0007669"/>
    <property type="project" value="TreeGrafter"/>
</dbReference>
<evidence type="ECO:0000256" key="6">
    <source>
        <dbReference type="ARBA" id="ARBA00023167"/>
    </source>
</evidence>
<sequence>MAASALALRSLFTSLSINHTDKPGLLNGNHPLLSGCKTVVLRKGSCSMDGQNFKLNCLRDKEMDVSASAFVDKVAECSNETETVQISDQGEPSVSTMLMNFTNDFDPYEALSTPLYQTATFRQPSATENGPYDYTRSGNPTRDALESLLAKLDKADRALCFTSGMAAYQPSLILLEWGTIQLRQPDLEDYEVYCSGAISSEEIVAGDDMYGGSDRLLSRVTPKSGLRVDTTNLEEVAAAIGPWTKLVWLESPTNPRQQITDIRKIAEVAHAHGALVLVDNSIMSPVLSRPLELGADIVMHSATKFIAGHSDLMAGVLAIKGESLAKELYFLQNAEGSGLAPFDCWLCLRGIKTMALRVEKQQENAQKIAEFLASHPRVKKVNYAGLPGHPGRSLHYSQAKGAGSVLSFLTGSVALSKHIVETTKYFSITVSFGSVKSLISLPCFMSHASIPAEVREARGLTEDLVRISVGIEDVNDLIADLDNALRTGPA</sequence>
<feature type="modified residue" description="N6-(pyridoxal phosphate)lysine" evidence="9">
    <location>
        <position position="304"/>
    </location>
</feature>
<dbReference type="InterPro" id="IPR015424">
    <property type="entry name" value="PyrdxlP-dep_Trfase"/>
</dbReference>
<comment type="similarity">
    <text evidence="2 10">Belongs to the trans-sulfuration enzymes family.</text>
</comment>
<dbReference type="FunFam" id="3.90.1150.10:FF:000013">
    <property type="entry name" value="Cystathionine beta-lyase"/>
    <property type="match status" value="1"/>
</dbReference>
<proteinExistence type="inferred from homology"/>
<dbReference type="EC" id="4.4.1.13" evidence="3"/>
<dbReference type="InterPro" id="IPR015422">
    <property type="entry name" value="PyrdxlP-dep_Trfase_small"/>
</dbReference>
<dbReference type="CDD" id="cd00614">
    <property type="entry name" value="CGS_like"/>
    <property type="match status" value="1"/>
</dbReference>
<keyword evidence="7" id="KW-0456">Lyase</keyword>
<dbReference type="PANTHER" id="PTHR11808">
    <property type="entry name" value="TRANS-SULFURATION ENZYME FAMILY MEMBER"/>
    <property type="match status" value="1"/>
</dbReference>
<dbReference type="GO" id="GO:0030170">
    <property type="term" value="F:pyridoxal phosphate binding"/>
    <property type="evidence" value="ECO:0007669"/>
    <property type="project" value="InterPro"/>
</dbReference>
<evidence type="ECO:0000256" key="3">
    <source>
        <dbReference type="ARBA" id="ARBA00012224"/>
    </source>
</evidence>
<dbReference type="Gene3D" id="3.90.1150.10">
    <property type="entry name" value="Aspartate Aminotransferase, domain 1"/>
    <property type="match status" value="1"/>
</dbReference>
<gene>
    <name evidence="11" type="ORF">Sradi_4448900</name>
</gene>
<keyword evidence="6" id="KW-0486">Methionine biosynthesis</keyword>
<dbReference type="SUPFAM" id="SSF53383">
    <property type="entry name" value="PLP-dependent transferases"/>
    <property type="match status" value="1"/>
</dbReference>
<evidence type="ECO:0000256" key="8">
    <source>
        <dbReference type="ARBA" id="ARBA00047213"/>
    </source>
</evidence>
<accession>A0AAW2NUI9</accession>
<dbReference type="GO" id="GO:0071266">
    <property type="term" value="P:'de novo' L-methionine biosynthetic process"/>
    <property type="evidence" value="ECO:0007669"/>
    <property type="project" value="InterPro"/>
</dbReference>
<dbReference type="InterPro" id="IPR054542">
    <property type="entry name" value="Cys_met_metab_PP"/>
</dbReference>
<reference evidence="11" key="2">
    <citation type="journal article" date="2024" name="Plant">
        <title>Genomic evolution and insights into agronomic trait innovations of Sesamum species.</title>
        <authorList>
            <person name="Miao H."/>
            <person name="Wang L."/>
            <person name="Qu L."/>
            <person name="Liu H."/>
            <person name="Sun Y."/>
            <person name="Le M."/>
            <person name="Wang Q."/>
            <person name="Wei S."/>
            <person name="Zheng Y."/>
            <person name="Lin W."/>
            <person name="Duan Y."/>
            <person name="Cao H."/>
            <person name="Xiong S."/>
            <person name="Wang X."/>
            <person name="Wei L."/>
            <person name="Li C."/>
            <person name="Ma Q."/>
            <person name="Ju M."/>
            <person name="Zhao R."/>
            <person name="Li G."/>
            <person name="Mu C."/>
            <person name="Tian Q."/>
            <person name="Mei H."/>
            <person name="Zhang T."/>
            <person name="Gao T."/>
            <person name="Zhang H."/>
        </authorList>
    </citation>
    <scope>NUCLEOTIDE SEQUENCE</scope>
    <source>
        <strain evidence="11">G02</strain>
    </source>
</reference>
<dbReference type="NCBIfam" id="TIGR01329">
    <property type="entry name" value="cysta_beta_ly_E"/>
    <property type="match status" value="1"/>
</dbReference>
<keyword evidence="5 9" id="KW-0663">Pyridoxal phosphate</keyword>
<dbReference type="PROSITE" id="PS00868">
    <property type="entry name" value="CYS_MET_METAB_PP"/>
    <property type="match status" value="1"/>
</dbReference>